<sequence length="241" mass="26692">MPDLDLETRVKAALAEPPKRVRRLDLPDGRRFWLKRVERLSGLMRLQKGDPARAFEAELDGLHVLAAKGLPVATVALEGPDWVLMPDAGPVLTKLVADPARSEAEKLAAFARAGRALGQLHWAGLVHGRPAVRDICWDGVEARFIDLERFRPARRGGVWQAADVVMFAQTAFTSWPDDPRWLDAALASYATNAPEGAVDRVRRLARWLAPLGWLARGLAKVRPGSREMRAVGPTLARLRRL</sequence>
<evidence type="ECO:0000313" key="2">
    <source>
        <dbReference type="Proteomes" id="UP000282002"/>
    </source>
</evidence>
<dbReference type="RefSeq" id="WP_125324961.1">
    <property type="nucleotide sequence ID" value="NZ_CP034328.1"/>
</dbReference>
<dbReference type="Proteomes" id="UP000282002">
    <property type="component" value="Chromosome"/>
</dbReference>
<dbReference type="KEGG" id="taw:EI545_07865"/>
<reference evidence="1 2" key="1">
    <citation type="submission" date="2018-12" db="EMBL/GenBank/DDBJ databases">
        <title>Complete genome sequencing of Tabrizicola sp. K13M18.</title>
        <authorList>
            <person name="Bae J.-W."/>
        </authorList>
    </citation>
    <scope>NUCLEOTIDE SEQUENCE [LARGE SCALE GENOMIC DNA]</scope>
    <source>
        <strain evidence="1 2">K13M18</strain>
    </source>
</reference>
<evidence type="ECO:0000313" key="1">
    <source>
        <dbReference type="EMBL" id="AZL58760.1"/>
    </source>
</evidence>
<dbReference type="InterPro" id="IPR011009">
    <property type="entry name" value="Kinase-like_dom_sf"/>
</dbReference>
<gene>
    <name evidence="1" type="ORF">EI545_07865</name>
</gene>
<proteinExistence type="predicted"/>
<protein>
    <submittedName>
        <fullName evidence="1">Serine/threonine protein phosphatase</fullName>
    </submittedName>
</protein>
<dbReference type="OrthoDB" id="7839681at2"/>
<dbReference type="SUPFAM" id="SSF56112">
    <property type="entry name" value="Protein kinase-like (PK-like)"/>
    <property type="match status" value="1"/>
</dbReference>
<accession>A0A3S8U5E6</accession>
<organism evidence="1 2">
    <name type="scientific">Tabrizicola piscis</name>
    <dbReference type="NCBI Taxonomy" id="2494374"/>
    <lineage>
        <taxon>Bacteria</taxon>
        <taxon>Pseudomonadati</taxon>
        <taxon>Pseudomonadota</taxon>
        <taxon>Alphaproteobacteria</taxon>
        <taxon>Rhodobacterales</taxon>
        <taxon>Paracoccaceae</taxon>
        <taxon>Tabrizicola</taxon>
    </lineage>
</organism>
<dbReference type="EMBL" id="CP034328">
    <property type="protein sequence ID" value="AZL58760.1"/>
    <property type="molecule type" value="Genomic_DNA"/>
</dbReference>
<dbReference type="AlphaFoldDB" id="A0A3S8U5E6"/>
<keyword evidence="2" id="KW-1185">Reference proteome</keyword>
<name>A0A3S8U5E6_9RHOB</name>